<feature type="domain" description="Ketoreductase" evidence="2">
    <location>
        <begin position="17"/>
        <end position="174"/>
    </location>
</feature>
<evidence type="ECO:0000313" key="3">
    <source>
        <dbReference type="EMBL" id="SAL44377.1"/>
    </source>
</evidence>
<dbReference type="EMBL" id="FCNY02000008">
    <property type="protein sequence ID" value="SAL44377.1"/>
    <property type="molecule type" value="Genomic_DNA"/>
</dbReference>
<keyword evidence="4" id="KW-1185">Reference proteome</keyword>
<dbReference type="AlphaFoldDB" id="A0A158HJT1"/>
<gene>
    <name evidence="3" type="ORF">AWB70_03391</name>
</gene>
<dbReference type="InterPro" id="IPR050259">
    <property type="entry name" value="SDR"/>
</dbReference>
<comment type="similarity">
    <text evidence="1">Belongs to the short-chain dehydrogenases/reductases (SDR) family.</text>
</comment>
<dbReference type="RefSeq" id="WP_060854108.1">
    <property type="nucleotide sequence ID" value="NZ_FCNY02000008.1"/>
</dbReference>
<dbReference type="Pfam" id="PF13561">
    <property type="entry name" value="adh_short_C2"/>
    <property type="match status" value="1"/>
</dbReference>
<dbReference type="InterPro" id="IPR057326">
    <property type="entry name" value="KR_dom"/>
</dbReference>
<dbReference type="SMART" id="SM00822">
    <property type="entry name" value="PKS_KR"/>
    <property type="match status" value="1"/>
</dbReference>
<evidence type="ECO:0000256" key="1">
    <source>
        <dbReference type="ARBA" id="ARBA00006484"/>
    </source>
</evidence>
<organism evidence="3 4">
    <name type="scientific">Caballeronia cordobensis</name>
    <name type="common">Burkholderia cordobensis</name>
    <dbReference type="NCBI Taxonomy" id="1353886"/>
    <lineage>
        <taxon>Bacteria</taxon>
        <taxon>Pseudomonadati</taxon>
        <taxon>Pseudomonadota</taxon>
        <taxon>Betaproteobacteria</taxon>
        <taxon>Burkholderiales</taxon>
        <taxon>Burkholderiaceae</taxon>
        <taxon>Caballeronia</taxon>
    </lineage>
</organism>
<dbReference type="InterPro" id="IPR036291">
    <property type="entry name" value="NAD(P)-bd_dom_sf"/>
</dbReference>
<proteinExistence type="inferred from homology"/>
<dbReference type="Proteomes" id="UP000054740">
    <property type="component" value="Unassembled WGS sequence"/>
</dbReference>
<dbReference type="Gene3D" id="3.40.50.720">
    <property type="entry name" value="NAD(P)-binding Rossmann-like Domain"/>
    <property type="match status" value="1"/>
</dbReference>
<dbReference type="InterPro" id="IPR002347">
    <property type="entry name" value="SDR_fam"/>
</dbReference>
<dbReference type="SUPFAM" id="SSF51735">
    <property type="entry name" value="NAD(P)-binding Rossmann-fold domains"/>
    <property type="match status" value="1"/>
</dbReference>
<reference evidence="4" key="1">
    <citation type="submission" date="2016-01" db="EMBL/GenBank/DDBJ databases">
        <authorList>
            <person name="Peeters C."/>
        </authorList>
    </citation>
    <scope>NUCLEOTIDE SEQUENCE [LARGE SCALE GENOMIC DNA]</scope>
</reference>
<evidence type="ECO:0000313" key="4">
    <source>
        <dbReference type="Proteomes" id="UP000054740"/>
    </source>
</evidence>
<dbReference type="PRINTS" id="PR00081">
    <property type="entry name" value="GDHRDH"/>
</dbReference>
<protein>
    <submittedName>
        <fullName evidence="3">Short chain dehydrogenase</fullName>
    </submittedName>
</protein>
<sequence>MSHTPSPVFRADACANRFVLISGGSKGIGLACAHAFVAAGARVALIGRDRAALDAAVEAIGGARAFGLAHDLSAPDAAEAVLAELAQRGETVDVLVNSAGSSAAGPFLTLPDQAWHDSFALKIMATVRLVRAVLPGMIARQAGHIVSIAGNSALGPDATMLPSVMANATLIALTKALGDAHSADGVRLNCVNPGPTMTGRLRGIIAAAAAREQIEPAAIEARLLAKTPSRRFATPDEIAATVLFLCSGAAPNLVGTQLTVDGGATR</sequence>
<accession>A0A158HJT1</accession>
<dbReference type="PANTHER" id="PTHR42879">
    <property type="entry name" value="3-OXOACYL-(ACYL-CARRIER-PROTEIN) REDUCTASE"/>
    <property type="match status" value="1"/>
</dbReference>
<name>A0A158HJT1_CABCO</name>
<evidence type="ECO:0000259" key="2">
    <source>
        <dbReference type="SMART" id="SM00822"/>
    </source>
</evidence>